<dbReference type="EMBL" id="CP034951">
    <property type="protein sequence ID" value="QAA80533.1"/>
    <property type="molecule type" value="Genomic_DNA"/>
</dbReference>
<dbReference type="Gene3D" id="3.30.70.2050">
    <property type="match status" value="1"/>
</dbReference>
<organism evidence="1 2">
    <name type="scientific">Aequorivita ciconiae</name>
    <dbReference type="NCBI Taxonomy" id="2494375"/>
    <lineage>
        <taxon>Bacteria</taxon>
        <taxon>Pseudomonadati</taxon>
        <taxon>Bacteroidota</taxon>
        <taxon>Flavobacteriia</taxon>
        <taxon>Flavobacteriales</taxon>
        <taxon>Flavobacteriaceae</taxon>
        <taxon>Aequorivita</taxon>
    </lineage>
</organism>
<dbReference type="OrthoDB" id="9792749at2"/>
<dbReference type="Proteomes" id="UP000285517">
    <property type="component" value="Chromosome"/>
</dbReference>
<evidence type="ECO:0000313" key="1">
    <source>
        <dbReference type="EMBL" id="QAA80533.1"/>
    </source>
</evidence>
<dbReference type="PANTHER" id="PTHR41247:SF1">
    <property type="entry name" value="HTH-TYPE TRANSCRIPTIONAL REPRESSOR YCNK"/>
    <property type="match status" value="1"/>
</dbReference>
<dbReference type="KEGG" id="aev:EI546_01770"/>
<protein>
    <recommendedName>
        <fullName evidence="3">Copper chaperone NosL</fullName>
    </recommendedName>
</protein>
<keyword evidence="2" id="KW-1185">Reference proteome</keyword>
<dbReference type="Pfam" id="PF05573">
    <property type="entry name" value="NosL"/>
    <property type="match status" value="1"/>
</dbReference>
<evidence type="ECO:0000313" key="2">
    <source>
        <dbReference type="Proteomes" id="UP000285517"/>
    </source>
</evidence>
<dbReference type="RefSeq" id="WP_128248933.1">
    <property type="nucleotide sequence ID" value="NZ_CP034951.1"/>
</dbReference>
<dbReference type="PANTHER" id="PTHR41247">
    <property type="entry name" value="HTH-TYPE TRANSCRIPTIONAL REPRESSOR YCNK"/>
    <property type="match status" value="1"/>
</dbReference>
<reference evidence="1 2" key="1">
    <citation type="submission" date="2019-01" db="EMBL/GenBank/DDBJ databases">
        <title>Complete genome sequencing of Aequorivita sp. H23M31.</title>
        <authorList>
            <person name="Bae J.-W."/>
        </authorList>
    </citation>
    <scope>NUCLEOTIDE SEQUENCE [LARGE SCALE GENOMIC DNA]</scope>
    <source>
        <strain evidence="1 2">H23M31</strain>
    </source>
</reference>
<gene>
    <name evidence="1" type="ORF">EI546_01770</name>
</gene>
<dbReference type="SUPFAM" id="SSF160387">
    <property type="entry name" value="NosL/MerB-like"/>
    <property type="match status" value="1"/>
</dbReference>
<proteinExistence type="predicted"/>
<sequence length="144" mass="16312">MIRFFLLSIISILFISCEISPQKIEYGSDACNYCDMTIVDRQHSAQMVSTKGKAFKYDAIECMVHSLQEDMADTEMALYLVANFDQPGELMDATSSSYLVSEQIQSPMGANLSAFQDESAAENTQKKFTGKIYTWQEIQKHLKH</sequence>
<name>A0A410FZW8_9FLAO</name>
<dbReference type="InterPro" id="IPR008719">
    <property type="entry name" value="N2O_reductase_NosL"/>
</dbReference>
<dbReference type="AlphaFoldDB" id="A0A410FZW8"/>
<evidence type="ECO:0008006" key="3">
    <source>
        <dbReference type="Google" id="ProtNLM"/>
    </source>
</evidence>
<dbReference type="PROSITE" id="PS51257">
    <property type="entry name" value="PROKAR_LIPOPROTEIN"/>
    <property type="match status" value="1"/>
</dbReference>
<accession>A0A410FZW8</accession>